<evidence type="ECO:0000256" key="1">
    <source>
        <dbReference type="SAM" id="Phobius"/>
    </source>
</evidence>
<keyword evidence="1" id="KW-1133">Transmembrane helix</keyword>
<dbReference type="Proteomes" id="UP000187181">
    <property type="component" value="Unassembled WGS sequence"/>
</dbReference>
<keyword evidence="1" id="KW-0472">Membrane</keyword>
<evidence type="ECO:0000313" key="3">
    <source>
        <dbReference type="Proteomes" id="UP000187181"/>
    </source>
</evidence>
<gene>
    <name evidence="2" type="ORF">SAMN05444128_1266</name>
</gene>
<organism evidence="2 3">
    <name type="scientific">Pontibacter indicus</name>
    <dbReference type="NCBI Taxonomy" id="1317125"/>
    <lineage>
        <taxon>Bacteria</taxon>
        <taxon>Pseudomonadati</taxon>
        <taxon>Bacteroidota</taxon>
        <taxon>Cytophagia</taxon>
        <taxon>Cytophagales</taxon>
        <taxon>Hymenobacteraceae</taxon>
        <taxon>Pontibacter</taxon>
    </lineage>
</organism>
<dbReference type="EMBL" id="FTPP01000001">
    <property type="protein sequence ID" value="SIT83451.1"/>
    <property type="molecule type" value="Genomic_DNA"/>
</dbReference>
<proteinExistence type="predicted"/>
<sequence>MALTIRNSDNTNPRQVQGLLRAGLAILLLLYGLLGQNGAGMSRLVELLCALSEPNEGQSPPGDLDVVWEADQLLHFLLDTLF</sequence>
<protein>
    <submittedName>
        <fullName evidence="2">Uncharacterized protein</fullName>
    </submittedName>
</protein>
<feature type="transmembrane region" description="Helical" evidence="1">
    <location>
        <begin position="16"/>
        <end position="34"/>
    </location>
</feature>
<dbReference type="STRING" id="1317125.SAMN05444128_1266"/>
<dbReference type="AlphaFoldDB" id="A0A1R3X2D1"/>
<evidence type="ECO:0000313" key="2">
    <source>
        <dbReference type="EMBL" id="SIT83451.1"/>
    </source>
</evidence>
<accession>A0A1R3X2D1</accession>
<keyword evidence="1" id="KW-0812">Transmembrane</keyword>
<keyword evidence="3" id="KW-1185">Reference proteome</keyword>
<name>A0A1R3X2D1_9BACT</name>
<reference evidence="3" key="1">
    <citation type="submission" date="2017-01" db="EMBL/GenBank/DDBJ databases">
        <authorList>
            <person name="Varghese N."/>
            <person name="Submissions S."/>
        </authorList>
    </citation>
    <scope>NUCLEOTIDE SEQUENCE [LARGE SCALE GENOMIC DNA]</scope>
    <source>
        <strain evidence="3">LP100</strain>
    </source>
</reference>